<dbReference type="EMBL" id="CAKKNE010000005">
    <property type="protein sequence ID" value="CAH0377711.1"/>
    <property type="molecule type" value="Genomic_DNA"/>
</dbReference>
<organism evidence="4 5">
    <name type="scientific">Pelagomonas calceolata</name>
    <dbReference type="NCBI Taxonomy" id="35677"/>
    <lineage>
        <taxon>Eukaryota</taxon>
        <taxon>Sar</taxon>
        <taxon>Stramenopiles</taxon>
        <taxon>Ochrophyta</taxon>
        <taxon>Pelagophyceae</taxon>
        <taxon>Pelagomonadales</taxon>
        <taxon>Pelagomonadaceae</taxon>
        <taxon>Pelagomonas</taxon>
    </lineage>
</organism>
<feature type="region of interest" description="Disordered" evidence="1">
    <location>
        <begin position="192"/>
        <end position="232"/>
    </location>
</feature>
<evidence type="ECO:0000256" key="2">
    <source>
        <dbReference type="SAM" id="Phobius"/>
    </source>
</evidence>
<keyword evidence="2" id="KW-1133">Transmembrane helix</keyword>
<keyword evidence="3" id="KW-0732">Signal</keyword>
<reference evidence="4" key="1">
    <citation type="submission" date="2021-11" db="EMBL/GenBank/DDBJ databases">
        <authorList>
            <consortium name="Genoscope - CEA"/>
            <person name="William W."/>
        </authorList>
    </citation>
    <scope>NUCLEOTIDE SEQUENCE</scope>
</reference>
<accession>A0A8J2T077</accession>
<evidence type="ECO:0000313" key="5">
    <source>
        <dbReference type="Proteomes" id="UP000789595"/>
    </source>
</evidence>
<feature type="transmembrane region" description="Helical" evidence="2">
    <location>
        <begin position="142"/>
        <end position="175"/>
    </location>
</feature>
<name>A0A8J2T077_9STRA</name>
<feature type="transmembrane region" description="Helical" evidence="2">
    <location>
        <begin position="88"/>
        <end position="111"/>
    </location>
</feature>
<dbReference type="Proteomes" id="UP000789595">
    <property type="component" value="Unassembled WGS sequence"/>
</dbReference>
<keyword evidence="5" id="KW-1185">Reference proteome</keyword>
<proteinExistence type="predicted"/>
<gene>
    <name evidence="4" type="ORF">PECAL_5P22400</name>
</gene>
<feature type="chain" id="PRO_5035288475" evidence="3">
    <location>
        <begin position="20"/>
        <end position="232"/>
    </location>
</feature>
<sequence length="232" mass="24850">MRSTLSMIRLLAIAAVATAYGPATAGRGGAIRIVVGSGTSSVPRGGGGLIPTKPKPLLKEAAIDLSIMGAAQLFFRRTHCTNARTCELARAVVACRAFFVTVQSYLLAIYVRQLGVARSMKQSAVVKEDLFRMRVRLTKASVKAVFLLAVHLHFGLMPPLVVSCVTAVVALPYWWDRESSYLGRNQISRRLNRRRNPSTPSTRRLIESAQVPTSPSTAGATASCSGPPSPSA</sequence>
<keyword evidence="2" id="KW-0812">Transmembrane</keyword>
<keyword evidence="2" id="KW-0472">Membrane</keyword>
<evidence type="ECO:0000313" key="4">
    <source>
        <dbReference type="EMBL" id="CAH0377711.1"/>
    </source>
</evidence>
<feature type="compositionally biased region" description="Polar residues" evidence="1">
    <location>
        <begin position="210"/>
        <end position="226"/>
    </location>
</feature>
<comment type="caution">
    <text evidence="4">The sequence shown here is derived from an EMBL/GenBank/DDBJ whole genome shotgun (WGS) entry which is preliminary data.</text>
</comment>
<evidence type="ECO:0000256" key="1">
    <source>
        <dbReference type="SAM" id="MobiDB-lite"/>
    </source>
</evidence>
<dbReference type="AlphaFoldDB" id="A0A8J2T077"/>
<protein>
    <submittedName>
        <fullName evidence="4">Uncharacterized protein</fullName>
    </submittedName>
</protein>
<feature type="signal peptide" evidence="3">
    <location>
        <begin position="1"/>
        <end position="19"/>
    </location>
</feature>
<evidence type="ECO:0000256" key="3">
    <source>
        <dbReference type="SAM" id="SignalP"/>
    </source>
</evidence>